<evidence type="ECO:0000313" key="3">
    <source>
        <dbReference type="Proteomes" id="UP001153365"/>
    </source>
</evidence>
<comment type="caution">
    <text evidence="2">The sequence shown here is derived from an EMBL/GenBank/DDBJ whole genome shotgun (WGS) entry which is preliminary data.</text>
</comment>
<evidence type="ECO:0008006" key="4">
    <source>
        <dbReference type="Google" id="ProtNLM"/>
    </source>
</evidence>
<name>A0AAV0AKV2_PHAPC</name>
<reference evidence="2" key="1">
    <citation type="submission" date="2022-06" db="EMBL/GenBank/DDBJ databases">
        <authorList>
            <consortium name="SYNGENTA / RWTH Aachen University"/>
        </authorList>
    </citation>
    <scope>NUCLEOTIDE SEQUENCE</scope>
</reference>
<keyword evidence="3" id="KW-1185">Reference proteome</keyword>
<feature type="region of interest" description="Disordered" evidence="1">
    <location>
        <begin position="94"/>
        <end position="128"/>
    </location>
</feature>
<dbReference type="EMBL" id="CALTRL010000367">
    <property type="protein sequence ID" value="CAH7667710.1"/>
    <property type="molecule type" value="Genomic_DNA"/>
</dbReference>
<gene>
    <name evidence="2" type="ORF">PPACK8108_LOCUS2136</name>
</gene>
<proteinExistence type="predicted"/>
<evidence type="ECO:0000313" key="2">
    <source>
        <dbReference type="EMBL" id="CAH7667710.1"/>
    </source>
</evidence>
<dbReference type="Proteomes" id="UP001153365">
    <property type="component" value="Unassembled WGS sequence"/>
</dbReference>
<dbReference type="AlphaFoldDB" id="A0AAV0AKV2"/>
<sequence length="299" mass="34263">MDPKHFRQITHGRTIDNIVWKCLLCNTRATTNLVKHSNTEHHKAAVREIERRNNLLQQTSMCLKADLTKNLQMETDESDGEDLISTDVNYFSNPNEYDSESDAESINSSELSSEYLNSLSDRSEEMESSTDTMFETNIDDDVLGDSEECYPFTKKEELGNPLVSSCLEFYPEQSAGKNICKLSQSKKWLQEYPRDLRAQMISVGGKHYYIYELVQINDGSVVVPMFFYIKGGKMYAKACKLNFSVISSAEVNIFIGWNRDFYSDEIKEIVGEDFLRPYAEILVSDRILLASKCRNILHG</sequence>
<accession>A0AAV0AKV2</accession>
<organism evidence="2 3">
    <name type="scientific">Phakopsora pachyrhizi</name>
    <name type="common">Asian soybean rust disease fungus</name>
    <dbReference type="NCBI Taxonomy" id="170000"/>
    <lineage>
        <taxon>Eukaryota</taxon>
        <taxon>Fungi</taxon>
        <taxon>Dikarya</taxon>
        <taxon>Basidiomycota</taxon>
        <taxon>Pucciniomycotina</taxon>
        <taxon>Pucciniomycetes</taxon>
        <taxon>Pucciniales</taxon>
        <taxon>Phakopsoraceae</taxon>
        <taxon>Phakopsora</taxon>
    </lineage>
</organism>
<feature type="compositionally biased region" description="Low complexity" evidence="1">
    <location>
        <begin position="104"/>
        <end position="120"/>
    </location>
</feature>
<protein>
    <recommendedName>
        <fullName evidence="4">U1-type domain-containing protein</fullName>
    </recommendedName>
</protein>
<evidence type="ECO:0000256" key="1">
    <source>
        <dbReference type="SAM" id="MobiDB-lite"/>
    </source>
</evidence>
<dbReference type="PANTHER" id="PTHR31912:SF34">
    <property type="entry name" value="NOTOCHORD-RELATED PROTEIN"/>
    <property type="match status" value="1"/>
</dbReference>
<dbReference type="PANTHER" id="PTHR31912">
    <property type="entry name" value="IP13529P"/>
    <property type="match status" value="1"/>
</dbReference>